<organism evidence="1 2">
    <name type="scientific">Dorcoceras hygrometricum</name>
    <dbReference type="NCBI Taxonomy" id="472368"/>
    <lineage>
        <taxon>Eukaryota</taxon>
        <taxon>Viridiplantae</taxon>
        <taxon>Streptophyta</taxon>
        <taxon>Embryophyta</taxon>
        <taxon>Tracheophyta</taxon>
        <taxon>Spermatophyta</taxon>
        <taxon>Magnoliopsida</taxon>
        <taxon>eudicotyledons</taxon>
        <taxon>Gunneridae</taxon>
        <taxon>Pentapetalae</taxon>
        <taxon>asterids</taxon>
        <taxon>lamiids</taxon>
        <taxon>Lamiales</taxon>
        <taxon>Gesneriaceae</taxon>
        <taxon>Didymocarpoideae</taxon>
        <taxon>Trichosporeae</taxon>
        <taxon>Loxocarpinae</taxon>
        <taxon>Dorcoceras</taxon>
    </lineage>
</organism>
<evidence type="ECO:0000313" key="2">
    <source>
        <dbReference type="Proteomes" id="UP000250235"/>
    </source>
</evidence>
<dbReference type="Proteomes" id="UP000250235">
    <property type="component" value="Unassembled WGS sequence"/>
</dbReference>
<reference evidence="1 2" key="1">
    <citation type="journal article" date="2015" name="Proc. Natl. Acad. Sci. U.S.A.">
        <title>The resurrection genome of Boea hygrometrica: A blueprint for survival of dehydration.</title>
        <authorList>
            <person name="Xiao L."/>
            <person name="Yang G."/>
            <person name="Zhang L."/>
            <person name="Yang X."/>
            <person name="Zhao S."/>
            <person name="Ji Z."/>
            <person name="Zhou Q."/>
            <person name="Hu M."/>
            <person name="Wang Y."/>
            <person name="Chen M."/>
            <person name="Xu Y."/>
            <person name="Jin H."/>
            <person name="Xiao X."/>
            <person name="Hu G."/>
            <person name="Bao F."/>
            <person name="Hu Y."/>
            <person name="Wan P."/>
            <person name="Li L."/>
            <person name="Deng X."/>
            <person name="Kuang T."/>
            <person name="Xiang C."/>
            <person name="Zhu J.K."/>
            <person name="Oliver M.J."/>
            <person name="He Y."/>
        </authorList>
    </citation>
    <scope>NUCLEOTIDE SEQUENCE [LARGE SCALE GENOMIC DNA]</scope>
    <source>
        <strain evidence="2">cv. XS01</strain>
    </source>
</reference>
<name>A0A2Z7AX20_9LAMI</name>
<accession>A0A2Z7AX20</accession>
<gene>
    <name evidence="1" type="ORF">F511_29212</name>
</gene>
<evidence type="ECO:0000313" key="1">
    <source>
        <dbReference type="EMBL" id="KZV26414.1"/>
    </source>
</evidence>
<protein>
    <submittedName>
        <fullName evidence="1">Uncharacterized protein</fullName>
    </submittedName>
</protein>
<dbReference type="AlphaFoldDB" id="A0A2Z7AX20"/>
<dbReference type="EMBL" id="KV011253">
    <property type="protein sequence ID" value="KZV26414.1"/>
    <property type="molecule type" value="Genomic_DNA"/>
</dbReference>
<sequence length="171" mass="18752">MLMWISVVGVLARIQLLRVIYCWMFVGSSSNADVDFSRWCTSTYPAIASDLLLVSVALHTHDHFHFSCCSRALLLLCFLTRMRGRAAIPHSHLPAGLLALIRRVVNYHSSWVGQQQVELLIHLVLSCSPYWGLTLRSLWGCCICLPVCCSGFPGFAAGRGYDPADGAPGGG</sequence>
<keyword evidence="2" id="KW-1185">Reference proteome</keyword>
<proteinExistence type="predicted"/>